<dbReference type="EnsemblPlants" id="TuG1812G0200000368.01.T01">
    <property type="protein sequence ID" value="TuG1812G0200000368.01.T01"/>
    <property type="gene ID" value="TuG1812G0200000368.01"/>
</dbReference>
<name>A0A8R7TC81_TRIUA</name>
<dbReference type="AlphaFoldDB" id="A0A8R7TC81"/>
<reference evidence="3" key="1">
    <citation type="journal article" date="2013" name="Nature">
        <title>Draft genome of the wheat A-genome progenitor Triticum urartu.</title>
        <authorList>
            <person name="Ling H.Q."/>
            <person name="Zhao S."/>
            <person name="Liu D."/>
            <person name="Wang J."/>
            <person name="Sun H."/>
            <person name="Zhang C."/>
            <person name="Fan H."/>
            <person name="Li D."/>
            <person name="Dong L."/>
            <person name="Tao Y."/>
            <person name="Gao C."/>
            <person name="Wu H."/>
            <person name="Li Y."/>
            <person name="Cui Y."/>
            <person name="Guo X."/>
            <person name="Zheng S."/>
            <person name="Wang B."/>
            <person name="Yu K."/>
            <person name="Liang Q."/>
            <person name="Yang W."/>
            <person name="Lou X."/>
            <person name="Chen J."/>
            <person name="Feng M."/>
            <person name="Jian J."/>
            <person name="Zhang X."/>
            <person name="Luo G."/>
            <person name="Jiang Y."/>
            <person name="Liu J."/>
            <person name="Wang Z."/>
            <person name="Sha Y."/>
            <person name="Zhang B."/>
            <person name="Wu H."/>
            <person name="Tang D."/>
            <person name="Shen Q."/>
            <person name="Xue P."/>
            <person name="Zou S."/>
            <person name="Wang X."/>
            <person name="Liu X."/>
            <person name="Wang F."/>
            <person name="Yang Y."/>
            <person name="An X."/>
            <person name="Dong Z."/>
            <person name="Zhang K."/>
            <person name="Zhang X."/>
            <person name="Luo M.C."/>
            <person name="Dvorak J."/>
            <person name="Tong Y."/>
            <person name="Wang J."/>
            <person name="Yang H."/>
            <person name="Li Z."/>
            <person name="Wang D."/>
            <person name="Zhang A."/>
            <person name="Wang J."/>
        </authorList>
    </citation>
    <scope>NUCLEOTIDE SEQUENCE</scope>
    <source>
        <strain evidence="3">cv. G1812</strain>
    </source>
</reference>
<dbReference type="InterPro" id="IPR055302">
    <property type="entry name" value="F-box_dom-containing"/>
</dbReference>
<dbReference type="PANTHER" id="PTHR32141">
    <property type="match status" value="1"/>
</dbReference>
<accession>A0A8R7TC81</accession>
<organism evidence="2 3">
    <name type="scientific">Triticum urartu</name>
    <name type="common">Red wild einkorn</name>
    <name type="synonym">Crithodium urartu</name>
    <dbReference type="NCBI Taxonomy" id="4572"/>
    <lineage>
        <taxon>Eukaryota</taxon>
        <taxon>Viridiplantae</taxon>
        <taxon>Streptophyta</taxon>
        <taxon>Embryophyta</taxon>
        <taxon>Tracheophyta</taxon>
        <taxon>Spermatophyta</taxon>
        <taxon>Magnoliopsida</taxon>
        <taxon>Liliopsida</taxon>
        <taxon>Poales</taxon>
        <taxon>Poaceae</taxon>
        <taxon>BOP clade</taxon>
        <taxon>Pooideae</taxon>
        <taxon>Triticodae</taxon>
        <taxon>Triticeae</taxon>
        <taxon>Triticinae</taxon>
        <taxon>Triticum</taxon>
    </lineage>
</organism>
<reference evidence="2" key="2">
    <citation type="submission" date="2018-03" db="EMBL/GenBank/DDBJ databases">
        <title>The Triticum urartu genome reveals the dynamic nature of wheat genome evolution.</title>
        <authorList>
            <person name="Ling H."/>
            <person name="Ma B."/>
            <person name="Shi X."/>
            <person name="Liu H."/>
            <person name="Dong L."/>
            <person name="Sun H."/>
            <person name="Cao Y."/>
            <person name="Gao Q."/>
            <person name="Zheng S."/>
            <person name="Li Y."/>
            <person name="Yu Y."/>
            <person name="Du H."/>
            <person name="Qi M."/>
            <person name="Li Y."/>
            <person name="Yu H."/>
            <person name="Cui Y."/>
            <person name="Wang N."/>
            <person name="Chen C."/>
            <person name="Wu H."/>
            <person name="Zhao Y."/>
            <person name="Zhang J."/>
            <person name="Li Y."/>
            <person name="Zhou W."/>
            <person name="Zhang B."/>
            <person name="Hu W."/>
            <person name="Eijk M."/>
            <person name="Tang J."/>
            <person name="Witsenboer H."/>
            <person name="Zhao S."/>
            <person name="Li Z."/>
            <person name="Zhang A."/>
            <person name="Wang D."/>
            <person name="Liang C."/>
        </authorList>
    </citation>
    <scope>NUCLEOTIDE SEQUENCE [LARGE SCALE GENOMIC DNA]</scope>
    <source>
        <strain evidence="2">cv. G1812</strain>
    </source>
</reference>
<evidence type="ECO:0000313" key="3">
    <source>
        <dbReference type="Proteomes" id="UP000015106"/>
    </source>
</evidence>
<evidence type="ECO:0000313" key="2">
    <source>
        <dbReference type="EnsemblPlants" id="TuG1812G0200000368.01.T01"/>
    </source>
</evidence>
<protein>
    <recommendedName>
        <fullName evidence="1">F-box/LRR-repeat protein 15/At3g58940/PEG3-like LRR domain-containing protein</fullName>
    </recommendedName>
</protein>
<keyword evidence="3" id="KW-1185">Reference proteome</keyword>
<dbReference type="Gene3D" id="3.80.10.10">
    <property type="entry name" value="Ribonuclease Inhibitor"/>
    <property type="match status" value="1"/>
</dbReference>
<sequence length="145" mass="15655">MEQGDVDSIVARCPVLEILNIQGCHMGLRLHLVSQSLRCVQVCSSVVESITVAKAPRLERLVLEGCRHTAAGLSTRVTIVDAPKLHTLGSLEPGNHVLEIRNTVAGVKASRSTILTSVKTLGLNVRSGVINEAKMLFTFLQCFPN</sequence>
<dbReference type="InterPro" id="IPR032675">
    <property type="entry name" value="LRR_dom_sf"/>
</dbReference>
<dbReference type="Proteomes" id="UP000015106">
    <property type="component" value="Chromosome 2"/>
</dbReference>
<dbReference type="InterPro" id="IPR055411">
    <property type="entry name" value="LRR_FXL15/At3g58940/PEG3-like"/>
</dbReference>
<dbReference type="Gramene" id="TuG1812G0200000368.01.T01">
    <property type="protein sequence ID" value="TuG1812G0200000368.01.T01"/>
    <property type="gene ID" value="TuG1812G0200000368.01"/>
</dbReference>
<dbReference type="PANTHER" id="PTHR32141:SF112">
    <property type="entry name" value="GENOME ASSEMBLY, CHROMOSOME: II"/>
    <property type="match status" value="1"/>
</dbReference>
<feature type="domain" description="F-box/LRR-repeat protein 15/At3g58940/PEG3-like LRR" evidence="1">
    <location>
        <begin position="1"/>
        <end position="145"/>
    </location>
</feature>
<evidence type="ECO:0000259" key="1">
    <source>
        <dbReference type="Pfam" id="PF24758"/>
    </source>
</evidence>
<proteinExistence type="predicted"/>
<reference evidence="2" key="3">
    <citation type="submission" date="2022-06" db="UniProtKB">
        <authorList>
            <consortium name="EnsemblPlants"/>
        </authorList>
    </citation>
    <scope>IDENTIFICATION</scope>
</reference>
<dbReference type="Pfam" id="PF24758">
    <property type="entry name" value="LRR_At5g56370"/>
    <property type="match status" value="1"/>
</dbReference>